<feature type="binding site" evidence="6">
    <location>
        <position position="117"/>
    </location>
    <ligand>
        <name>substrate</name>
    </ligand>
</feature>
<feature type="binding site" evidence="6">
    <location>
        <position position="135"/>
    </location>
    <ligand>
        <name>a divalent metal cation</name>
        <dbReference type="ChEBI" id="CHEBI:60240"/>
        <label>1</label>
    </ligand>
</feature>
<feature type="binding site" evidence="6">
    <location>
        <position position="274"/>
    </location>
    <ligand>
        <name>a divalent metal cation</name>
        <dbReference type="ChEBI" id="CHEBI:60240"/>
        <label>1</label>
    </ligand>
</feature>
<dbReference type="RefSeq" id="WP_022211875.1">
    <property type="nucleotide sequence ID" value="NZ_JACOOQ010000017.1"/>
</dbReference>
<reference evidence="9" key="1">
    <citation type="submission" date="2020-08" db="EMBL/GenBank/DDBJ databases">
        <title>Genome public.</title>
        <authorList>
            <person name="Liu C."/>
            <person name="Sun Q."/>
        </authorList>
    </citation>
    <scope>NUCLEOTIDE SEQUENCE</scope>
    <source>
        <strain evidence="9">NSJ-42</strain>
    </source>
</reference>
<evidence type="ECO:0000256" key="7">
    <source>
        <dbReference type="RuleBase" id="RU003653"/>
    </source>
</evidence>
<evidence type="ECO:0000256" key="5">
    <source>
        <dbReference type="ARBA" id="ARBA00022801"/>
    </source>
</evidence>
<dbReference type="InterPro" id="IPR001714">
    <property type="entry name" value="Pept_M24_MAP"/>
</dbReference>
<sequence length="289" mass="31520">MTLNRNDHCWCGSNKKYKQCHLQFDEKIAHHQRNGAEVPPREIIKTPAQIEGIKASAKINTAVLDLVAKNIKAGMSTAEIDKLVHDFTVSQGAIPAPLNYQGFPKSCCTSINDEICHGIPSEDVILKDGDIINVDVSTILNGYFSDASRMFKIGAVHPELDKLVNVAKECLDCGLKAAKPWGFMGDIAEAVQKHAESNGYSVVREFGGHGIGLQFHEDPFVSHVGKAGTGMLLVPGMTFTIEPMINMGAPDLFIDADNDWTALTADGYPSAQWEYTILITEDGAEILTY</sequence>
<dbReference type="PANTHER" id="PTHR43330:SF8">
    <property type="entry name" value="METHIONINE AMINOPEPTIDASE 1D, MITOCHONDRIAL"/>
    <property type="match status" value="1"/>
</dbReference>
<dbReference type="CDD" id="cd01086">
    <property type="entry name" value="MetAP1"/>
    <property type="match status" value="1"/>
</dbReference>
<evidence type="ECO:0000256" key="4">
    <source>
        <dbReference type="ARBA" id="ARBA00022723"/>
    </source>
</evidence>
<dbReference type="EC" id="3.4.11.18" evidence="6 7"/>
<comment type="function">
    <text evidence="1 6">Removes the N-terminal methionine from nascent proteins. The N-terminal methionine is often cleaved when the second residue in the primary sequence is small and uncharged (Met-Ala-, Cys, Gly, Pro, Ser, Thr, or Val). Requires deformylation of the N(alpha)-formylated initiator methionine before it can be hydrolyzed.</text>
</comment>
<evidence type="ECO:0000259" key="8">
    <source>
        <dbReference type="Pfam" id="PF00557"/>
    </source>
</evidence>
<organism evidence="9 10">
    <name type="scientific">Clostridium lentum</name>
    <dbReference type="NCBI Taxonomy" id="2763037"/>
    <lineage>
        <taxon>Bacteria</taxon>
        <taxon>Bacillati</taxon>
        <taxon>Bacillota</taxon>
        <taxon>Clostridia</taxon>
        <taxon>Eubacteriales</taxon>
        <taxon>Clostridiaceae</taxon>
        <taxon>Clostridium</taxon>
    </lineage>
</organism>
<dbReference type="InterPro" id="IPR000994">
    <property type="entry name" value="Pept_M24"/>
</dbReference>
<feature type="binding site" evidence="6">
    <location>
        <position position="209"/>
    </location>
    <ligand>
        <name>a divalent metal cation</name>
        <dbReference type="ChEBI" id="CHEBI:60240"/>
        <label>2</label>
        <note>catalytic</note>
    </ligand>
</feature>
<dbReference type="Pfam" id="PF00557">
    <property type="entry name" value="Peptidase_M24"/>
    <property type="match status" value="1"/>
</dbReference>
<dbReference type="SUPFAM" id="SSF55920">
    <property type="entry name" value="Creatinase/aminopeptidase"/>
    <property type="match status" value="1"/>
</dbReference>
<dbReference type="SUPFAM" id="SSF103642">
    <property type="entry name" value="Sec-C motif"/>
    <property type="match status" value="1"/>
</dbReference>
<evidence type="ECO:0000313" key="10">
    <source>
        <dbReference type="Proteomes" id="UP000662088"/>
    </source>
</evidence>
<dbReference type="NCBIfam" id="NF008970">
    <property type="entry name" value="PRK12318.1"/>
    <property type="match status" value="1"/>
</dbReference>
<dbReference type="PROSITE" id="PS00680">
    <property type="entry name" value="MAP_1"/>
    <property type="match status" value="1"/>
</dbReference>
<keyword evidence="5 6" id="KW-0378">Hydrolase</keyword>
<comment type="cofactor">
    <cofactor evidence="6">
        <name>Co(2+)</name>
        <dbReference type="ChEBI" id="CHEBI:48828"/>
    </cofactor>
    <cofactor evidence="6">
        <name>Zn(2+)</name>
        <dbReference type="ChEBI" id="CHEBI:29105"/>
    </cofactor>
    <cofactor evidence="6">
        <name>Mn(2+)</name>
        <dbReference type="ChEBI" id="CHEBI:29035"/>
    </cofactor>
    <cofactor evidence="6">
        <name>Fe(2+)</name>
        <dbReference type="ChEBI" id="CHEBI:29033"/>
    </cofactor>
    <text evidence="6">Binds 2 divalent metal cations per subunit. Has a high-affinity and a low affinity metal-binding site. The true nature of the physiological cofactor is under debate. The enzyme is active with cobalt, zinc, manganese or divalent iron ions. Most likely, methionine aminopeptidases function as mononuclear Fe(2+)-metalloproteases under physiological conditions, and the catalytically relevant metal-binding site has been assigned to the histidine-containing high-affinity site.</text>
</comment>
<dbReference type="GO" id="GO:0046872">
    <property type="term" value="F:metal ion binding"/>
    <property type="evidence" value="ECO:0007669"/>
    <property type="project" value="UniProtKB-UniRule"/>
</dbReference>
<comment type="subunit">
    <text evidence="6">Monomer.</text>
</comment>
<dbReference type="HAMAP" id="MF_01974">
    <property type="entry name" value="MetAP_1"/>
    <property type="match status" value="1"/>
</dbReference>
<keyword evidence="2 6" id="KW-0031">Aminopeptidase</keyword>
<feature type="binding site" evidence="6">
    <location>
        <position position="146"/>
    </location>
    <ligand>
        <name>a divalent metal cation</name>
        <dbReference type="ChEBI" id="CHEBI:60240"/>
        <label>1</label>
    </ligand>
</feature>
<name>A0A8I0ABA8_9CLOT</name>
<comment type="catalytic activity">
    <reaction evidence="6 7">
        <text>Release of N-terminal amino acids, preferentially methionine, from peptides and arylamides.</text>
        <dbReference type="EC" id="3.4.11.18"/>
    </reaction>
</comment>
<feature type="domain" description="Peptidase M24" evidence="8">
    <location>
        <begin position="51"/>
        <end position="281"/>
    </location>
</feature>
<keyword evidence="3 6" id="KW-0645">Protease</keyword>
<feature type="binding site" evidence="6">
    <location>
        <position position="216"/>
    </location>
    <ligand>
        <name>substrate</name>
    </ligand>
</feature>
<evidence type="ECO:0000256" key="3">
    <source>
        <dbReference type="ARBA" id="ARBA00022670"/>
    </source>
</evidence>
<feature type="binding site" evidence="6">
    <location>
        <position position="242"/>
    </location>
    <ligand>
        <name>a divalent metal cation</name>
        <dbReference type="ChEBI" id="CHEBI:60240"/>
        <label>2</label>
        <note>catalytic</note>
    </ligand>
</feature>
<dbReference type="PRINTS" id="PR00599">
    <property type="entry name" value="MAPEPTIDASE"/>
</dbReference>
<feature type="binding site" evidence="6">
    <location>
        <position position="146"/>
    </location>
    <ligand>
        <name>a divalent metal cation</name>
        <dbReference type="ChEBI" id="CHEBI:60240"/>
        <label>2</label>
        <note>catalytic</note>
    </ligand>
</feature>
<comment type="caution">
    <text evidence="9">The sequence shown here is derived from an EMBL/GenBank/DDBJ whole genome shotgun (WGS) entry which is preliminary data.</text>
</comment>
<dbReference type="Gene3D" id="3.10.450.50">
    <property type="match status" value="1"/>
</dbReference>
<dbReference type="Gene3D" id="3.90.230.10">
    <property type="entry name" value="Creatinase/methionine aminopeptidase superfamily"/>
    <property type="match status" value="1"/>
</dbReference>
<comment type="similarity">
    <text evidence="6">Belongs to the peptidase M24A family. Methionine aminopeptidase type 1 subfamily.</text>
</comment>
<dbReference type="Pfam" id="PF02810">
    <property type="entry name" value="SEC-C"/>
    <property type="match status" value="1"/>
</dbReference>
<dbReference type="Proteomes" id="UP000662088">
    <property type="component" value="Unassembled WGS sequence"/>
</dbReference>
<evidence type="ECO:0000256" key="2">
    <source>
        <dbReference type="ARBA" id="ARBA00022438"/>
    </source>
</evidence>
<keyword evidence="4 6" id="KW-0479">Metal-binding</keyword>
<dbReference type="AlphaFoldDB" id="A0A8I0ABA8"/>
<evidence type="ECO:0000313" key="9">
    <source>
        <dbReference type="EMBL" id="MBC5640776.1"/>
    </source>
</evidence>
<proteinExistence type="inferred from homology"/>
<gene>
    <name evidence="6" type="primary">map</name>
    <name evidence="9" type="ORF">H8R92_10155</name>
</gene>
<dbReference type="EMBL" id="JACOOQ010000017">
    <property type="protein sequence ID" value="MBC5640776.1"/>
    <property type="molecule type" value="Genomic_DNA"/>
</dbReference>
<dbReference type="GO" id="GO:0004239">
    <property type="term" value="F:initiator methionyl aminopeptidase activity"/>
    <property type="evidence" value="ECO:0007669"/>
    <property type="project" value="UniProtKB-UniRule"/>
</dbReference>
<dbReference type="InterPro" id="IPR004027">
    <property type="entry name" value="SEC_C_motif"/>
</dbReference>
<feature type="binding site" evidence="6">
    <location>
        <position position="274"/>
    </location>
    <ligand>
        <name>a divalent metal cation</name>
        <dbReference type="ChEBI" id="CHEBI:60240"/>
        <label>2</label>
        <note>catalytic</note>
    </ligand>
</feature>
<protein>
    <recommendedName>
        <fullName evidence="6 7">Methionine aminopeptidase</fullName>
        <shortName evidence="6">MAP</shortName>
        <shortName evidence="6">MetAP</shortName>
        <ecNumber evidence="6 7">3.4.11.18</ecNumber>
    </recommendedName>
    <alternativeName>
        <fullName evidence="6">Peptidase M</fullName>
    </alternativeName>
</protein>
<dbReference type="GO" id="GO:0006508">
    <property type="term" value="P:proteolysis"/>
    <property type="evidence" value="ECO:0007669"/>
    <property type="project" value="UniProtKB-KW"/>
</dbReference>
<dbReference type="InterPro" id="IPR036005">
    <property type="entry name" value="Creatinase/aminopeptidase-like"/>
</dbReference>
<dbReference type="NCBIfam" id="TIGR00500">
    <property type="entry name" value="met_pdase_I"/>
    <property type="match status" value="1"/>
</dbReference>
<evidence type="ECO:0000256" key="6">
    <source>
        <dbReference type="HAMAP-Rule" id="MF_01974"/>
    </source>
</evidence>
<dbReference type="GO" id="GO:0070006">
    <property type="term" value="F:metalloaminopeptidase activity"/>
    <property type="evidence" value="ECO:0007669"/>
    <property type="project" value="UniProtKB-UniRule"/>
</dbReference>
<dbReference type="InterPro" id="IPR002467">
    <property type="entry name" value="Pept_M24A_MAP1"/>
</dbReference>
<accession>A0A8I0ABA8</accession>
<dbReference type="PANTHER" id="PTHR43330">
    <property type="entry name" value="METHIONINE AMINOPEPTIDASE"/>
    <property type="match status" value="1"/>
</dbReference>
<evidence type="ECO:0000256" key="1">
    <source>
        <dbReference type="ARBA" id="ARBA00002521"/>
    </source>
</evidence>
<keyword evidence="10" id="KW-1185">Reference proteome</keyword>